<dbReference type="Gene3D" id="1.25.40.10">
    <property type="entry name" value="Tetratricopeptide repeat domain"/>
    <property type="match status" value="1"/>
</dbReference>
<dbReference type="GeneID" id="39734346"/>
<evidence type="ECO:0000256" key="1">
    <source>
        <dbReference type="ARBA" id="ARBA00004255"/>
    </source>
</evidence>
<evidence type="ECO:0000313" key="11">
    <source>
        <dbReference type="EMBL" id="CRG98446.1"/>
    </source>
</evidence>
<proteinExistence type="inferred from homology"/>
<evidence type="ECO:0000256" key="2">
    <source>
        <dbReference type="ARBA" id="ARBA00004347"/>
    </source>
</evidence>
<dbReference type="KEGG" id="prel:PRELSG_0109600"/>
<dbReference type="EMBL" id="LN835296">
    <property type="protein sequence ID" value="CRG98446.1"/>
    <property type="molecule type" value="Genomic_DNA"/>
</dbReference>
<keyword evidence="12" id="KW-1185">Reference proteome</keyword>
<keyword evidence="4" id="KW-0813">Transport</keyword>
<dbReference type="RefSeq" id="XP_028531456.1">
    <property type="nucleotide sequence ID" value="XM_028678934.1"/>
</dbReference>
<evidence type="ECO:0000256" key="5">
    <source>
        <dbReference type="ARBA" id="ARBA00022490"/>
    </source>
</evidence>
<sequence>MDDTLQIRDYFYAGFNNYCLNNYDNIGEEEKKEADEYIYQIYMINNIKKDFILNLKYEKNENLYFLYLYYKYYYLGEKEDVLPEIKKLKVSSTNVNILKSRIFFDNDLLDECFDLLEDGTVEVKAAKIFLLLSINRNDLAKQIIDEYLKVNDEIPIIKIALAIYYLYNDNYKESFLIFDDLESLYSSVVNDFSTIILNGKSVSNIISYEFNDAKEFLKNSLKNEINNGDIIYNLITCSLYLYEVDEANEYLKKLYDFFPIHDSINVLKKIDFEIDNFVSEF</sequence>
<keyword evidence="5" id="KW-0963">Cytoplasm</keyword>
<keyword evidence="6" id="KW-0931">ER-Golgi transport</keyword>
<keyword evidence="7" id="KW-0653">Protein transport</keyword>
<dbReference type="GO" id="GO:0006890">
    <property type="term" value="P:retrograde vesicle-mediated transport, Golgi to endoplasmic reticulum"/>
    <property type="evidence" value="ECO:0007669"/>
    <property type="project" value="InterPro"/>
</dbReference>
<keyword evidence="10" id="KW-0968">Cytoplasmic vesicle</keyword>
<protein>
    <submittedName>
        <fullName evidence="11">Coatomer epsilon subunit, putative</fullName>
    </submittedName>
</protein>
<dbReference type="AlphaFoldDB" id="A0A1J1H1K4"/>
<keyword evidence="9" id="KW-0472">Membrane</keyword>
<comment type="similarity">
    <text evidence="3">Belongs to the COPE family.</text>
</comment>
<evidence type="ECO:0000256" key="4">
    <source>
        <dbReference type="ARBA" id="ARBA00022448"/>
    </source>
</evidence>
<comment type="subcellular location">
    <subcellularLocation>
        <location evidence="2">Cytoplasmic vesicle</location>
        <location evidence="2">COPI-coated vesicle membrane</location>
        <topology evidence="2">Peripheral membrane protein</topology>
        <orientation evidence="2">Cytoplasmic side</orientation>
    </subcellularLocation>
    <subcellularLocation>
        <location evidence="1">Golgi apparatus membrane</location>
        <topology evidence="1">Peripheral membrane protein</topology>
        <orientation evidence="1">Cytoplasmic side</orientation>
    </subcellularLocation>
</comment>
<evidence type="ECO:0000256" key="3">
    <source>
        <dbReference type="ARBA" id="ARBA00008827"/>
    </source>
</evidence>
<evidence type="ECO:0000256" key="6">
    <source>
        <dbReference type="ARBA" id="ARBA00022892"/>
    </source>
</evidence>
<keyword evidence="8" id="KW-0333">Golgi apparatus</keyword>
<accession>A0A1J1H1K4</accession>
<evidence type="ECO:0000256" key="8">
    <source>
        <dbReference type="ARBA" id="ARBA00023034"/>
    </source>
</evidence>
<gene>
    <name evidence="11" type="ORF">PRELSG_0109600</name>
</gene>
<dbReference type="GO" id="GO:0030126">
    <property type="term" value="C:COPI vesicle coat"/>
    <property type="evidence" value="ECO:0007669"/>
    <property type="project" value="TreeGrafter"/>
</dbReference>
<dbReference type="OrthoDB" id="310217at2759"/>
<dbReference type="GO" id="GO:0006888">
    <property type="term" value="P:endoplasmic reticulum to Golgi vesicle-mediated transport"/>
    <property type="evidence" value="ECO:0007669"/>
    <property type="project" value="TreeGrafter"/>
</dbReference>
<name>A0A1J1H1K4_PLARL</name>
<dbReference type="GO" id="GO:0000139">
    <property type="term" value="C:Golgi membrane"/>
    <property type="evidence" value="ECO:0007669"/>
    <property type="project" value="UniProtKB-SubCell"/>
</dbReference>
<dbReference type="GO" id="GO:0015031">
    <property type="term" value="P:protein transport"/>
    <property type="evidence" value="ECO:0007669"/>
    <property type="project" value="UniProtKB-KW"/>
</dbReference>
<evidence type="ECO:0000256" key="7">
    <source>
        <dbReference type="ARBA" id="ARBA00022927"/>
    </source>
</evidence>
<dbReference type="GO" id="GO:0006891">
    <property type="term" value="P:intra-Golgi vesicle-mediated transport"/>
    <property type="evidence" value="ECO:0007669"/>
    <property type="project" value="TreeGrafter"/>
</dbReference>
<evidence type="ECO:0000256" key="9">
    <source>
        <dbReference type="ARBA" id="ARBA00023136"/>
    </source>
</evidence>
<organism evidence="11 12">
    <name type="scientific">Plasmodium relictum</name>
    <dbReference type="NCBI Taxonomy" id="85471"/>
    <lineage>
        <taxon>Eukaryota</taxon>
        <taxon>Sar</taxon>
        <taxon>Alveolata</taxon>
        <taxon>Apicomplexa</taxon>
        <taxon>Aconoidasida</taxon>
        <taxon>Haemosporida</taxon>
        <taxon>Plasmodiidae</taxon>
        <taxon>Plasmodium</taxon>
        <taxon>Plasmodium (Haemamoeba)</taxon>
    </lineage>
</organism>
<dbReference type="SUPFAM" id="SSF48452">
    <property type="entry name" value="TPR-like"/>
    <property type="match status" value="1"/>
</dbReference>
<dbReference type="GO" id="GO:0005198">
    <property type="term" value="F:structural molecule activity"/>
    <property type="evidence" value="ECO:0007669"/>
    <property type="project" value="InterPro"/>
</dbReference>
<dbReference type="VEuPathDB" id="PlasmoDB:PRELSG_0109600"/>
<dbReference type="InterPro" id="IPR011990">
    <property type="entry name" value="TPR-like_helical_dom_sf"/>
</dbReference>
<dbReference type="Pfam" id="PF04733">
    <property type="entry name" value="Coatomer_E"/>
    <property type="match status" value="1"/>
</dbReference>
<dbReference type="PANTHER" id="PTHR10805">
    <property type="entry name" value="COATOMER SUBUNIT EPSILON"/>
    <property type="match status" value="1"/>
</dbReference>
<dbReference type="PANTHER" id="PTHR10805:SF0">
    <property type="entry name" value="COATOMER SUBUNIT EPSILON"/>
    <property type="match status" value="1"/>
</dbReference>
<reference evidence="11 12" key="1">
    <citation type="submission" date="2015-04" db="EMBL/GenBank/DDBJ databases">
        <authorList>
            <consortium name="Pathogen Informatics"/>
        </authorList>
    </citation>
    <scope>NUCLEOTIDE SEQUENCE [LARGE SCALE GENOMIC DNA]</scope>
    <source>
        <strain evidence="11 12">SGS1</strain>
    </source>
</reference>
<dbReference type="OMA" id="YIYQIYM"/>
<dbReference type="InterPro" id="IPR006822">
    <property type="entry name" value="Coatomer_esu"/>
</dbReference>
<evidence type="ECO:0000256" key="10">
    <source>
        <dbReference type="ARBA" id="ARBA00023329"/>
    </source>
</evidence>
<dbReference type="Proteomes" id="UP000220158">
    <property type="component" value="Chromosome 1"/>
</dbReference>
<evidence type="ECO:0000313" key="12">
    <source>
        <dbReference type="Proteomes" id="UP000220158"/>
    </source>
</evidence>